<organism evidence="1">
    <name type="scientific">uncultured Caudovirales phage</name>
    <dbReference type="NCBI Taxonomy" id="2100421"/>
    <lineage>
        <taxon>Viruses</taxon>
        <taxon>Duplodnaviria</taxon>
        <taxon>Heunggongvirae</taxon>
        <taxon>Uroviricota</taxon>
        <taxon>Caudoviricetes</taxon>
        <taxon>Peduoviridae</taxon>
        <taxon>Maltschvirus</taxon>
        <taxon>Maltschvirus maltsch</taxon>
    </lineage>
</organism>
<evidence type="ECO:0000313" key="1">
    <source>
        <dbReference type="EMBL" id="CAB4185646.1"/>
    </source>
</evidence>
<gene>
    <name evidence="1" type="ORF">UFOVP1130_93</name>
</gene>
<reference evidence="1" key="1">
    <citation type="submission" date="2020-05" db="EMBL/GenBank/DDBJ databases">
        <authorList>
            <person name="Chiriac C."/>
            <person name="Salcher M."/>
            <person name="Ghai R."/>
            <person name="Kavagutti S V."/>
        </authorList>
    </citation>
    <scope>NUCLEOTIDE SEQUENCE</scope>
</reference>
<name>A0A6J5QT06_9CAUD</name>
<sequence>MATKKDNVSQFAEVDEETSAVEVQPLEVQADQVSGRVKGTWLMFWGTNSYDFKDGVRYNLPRDLYEYLKKSGNIYDTL</sequence>
<dbReference type="EMBL" id="LR797078">
    <property type="protein sequence ID" value="CAB4185646.1"/>
    <property type="molecule type" value="Genomic_DNA"/>
</dbReference>
<proteinExistence type="predicted"/>
<protein>
    <submittedName>
        <fullName evidence="1">Uncharacterized protein</fullName>
    </submittedName>
</protein>
<accession>A0A6J5QT06</accession>